<dbReference type="PRINTS" id="PR00625">
    <property type="entry name" value="JDOMAIN"/>
</dbReference>
<keyword evidence="3" id="KW-1185">Reference proteome</keyword>
<reference evidence="2" key="1">
    <citation type="submission" date="2020-10" db="EMBL/GenBank/DDBJ databases">
        <title>Chromosome-scale genome assembly of the Allis shad, Alosa alosa.</title>
        <authorList>
            <person name="Margot Z."/>
            <person name="Christophe K."/>
            <person name="Cabau C."/>
            <person name="Louis A."/>
            <person name="Berthelot C."/>
            <person name="Parey E."/>
            <person name="Roest Crollius H."/>
            <person name="Montfort J."/>
            <person name="Robinson-Rechavi M."/>
            <person name="Bucao C."/>
            <person name="Bouchez O."/>
            <person name="Gislard M."/>
            <person name="Lluch J."/>
            <person name="Milhes M."/>
            <person name="Lampietro C."/>
            <person name="Lopez Roques C."/>
            <person name="Donnadieu C."/>
            <person name="Braasch I."/>
            <person name="Desvignes T."/>
            <person name="Postlethwait J."/>
            <person name="Bobe J."/>
            <person name="Guiguen Y."/>
        </authorList>
    </citation>
    <scope>NUCLEOTIDE SEQUENCE</scope>
    <source>
        <strain evidence="2">M-15738</strain>
        <tissue evidence="2">Blood</tissue>
    </source>
</reference>
<organism evidence="2 3">
    <name type="scientific">Alosa alosa</name>
    <name type="common">allis shad</name>
    <dbReference type="NCBI Taxonomy" id="278164"/>
    <lineage>
        <taxon>Eukaryota</taxon>
        <taxon>Metazoa</taxon>
        <taxon>Chordata</taxon>
        <taxon>Craniata</taxon>
        <taxon>Vertebrata</taxon>
        <taxon>Euteleostomi</taxon>
        <taxon>Actinopterygii</taxon>
        <taxon>Neopterygii</taxon>
        <taxon>Teleostei</taxon>
        <taxon>Clupei</taxon>
        <taxon>Clupeiformes</taxon>
        <taxon>Clupeoidei</taxon>
        <taxon>Clupeidae</taxon>
        <taxon>Alosa</taxon>
    </lineage>
</organism>
<dbReference type="PANTHER" id="PTHR44873">
    <property type="entry name" value="DNAJ HOMOLOG SUBFAMILY C MEMBER 30, MITOCHONDRIAL"/>
    <property type="match status" value="1"/>
</dbReference>
<dbReference type="CDD" id="cd06257">
    <property type="entry name" value="DnaJ"/>
    <property type="match status" value="1"/>
</dbReference>
<sequence>MAEVRMMWRKTYRILKPGYSHSFLDSVCKSRHRNARPQDALSGIATLKETDKIARSLARRSNVSSQSLLPTTAQEHRTGPKIMSPCTNAYGSHVTWKQLDICVEHVGMCLAWKGKTLPCDQTATRTFCLRPHELNGVNIWWNIGRSATINPKILRTRRDQIRSFCTMRYGTGRKGFTSSSVVRKGFSSNGFYDTPLFKSKSAYYEILQVASTATQAQIKTAYYKQSFIYHPDKNAGSEAASRRFSEIPRHTMCWATKVYGRNMTEVS</sequence>
<dbReference type="Gene3D" id="1.10.287.110">
    <property type="entry name" value="DnaJ domain"/>
    <property type="match status" value="1"/>
</dbReference>
<dbReference type="AlphaFoldDB" id="A0AAV6HGN9"/>
<evidence type="ECO:0000313" key="3">
    <source>
        <dbReference type="Proteomes" id="UP000823561"/>
    </source>
</evidence>
<gene>
    <name evidence="2" type="ORF">AALO_G00029810</name>
</gene>
<evidence type="ECO:0000313" key="2">
    <source>
        <dbReference type="EMBL" id="KAG5284726.1"/>
    </source>
</evidence>
<dbReference type="InterPro" id="IPR036869">
    <property type="entry name" value="J_dom_sf"/>
</dbReference>
<name>A0AAV6HGN9_9TELE</name>
<dbReference type="SUPFAM" id="SSF46565">
    <property type="entry name" value="Chaperone J-domain"/>
    <property type="match status" value="1"/>
</dbReference>
<protein>
    <recommendedName>
        <fullName evidence="1">J domain-containing protein</fullName>
    </recommendedName>
</protein>
<dbReference type="Proteomes" id="UP000823561">
    <property type="component" value="Chromosome 2"/>
</dbReference>
<evidence type="ECO:0000259" key="1">
    <source>
        <dbReference type="PROSITE" id="PS50076"/>
    </source>
</evidence>
<dbReference type="PANTHER" id="PTHR44873:SF1">
    <property type="entry name" value="DNAJ HOMOLOG SUBFAMILY C MEMBER 30, MITOCHONDRIAL"/>
    <property type="match status" value="1"/>
</dbReference>
<proteinExistence type="predicted"/>
<feature type="domain" description="J" evidence="1">
    <location>
        <begin position="202"/>
        <end position="264"/>
    </location>
</feature>
<dbReference type="EMBL" id="JADWDJ010000002">
    <property type="protein sequence ID" value="KAG5284726.1"/>
    <property type="molecule type" value="Genomic_DNA"/>
</dbReference>
<dbReference type="PROSITE" id="PS50076">
    <property type="entry name" value="DNAJ_2"/>
    <property type="match status" value="1"/>
</dbReference>
<dbReference type="SMART" id="SM00271">
    <property type="entry name" value="DnaJ"/>
    <property type="match status" value="1"/>
</dbReference>
<accession>A0AAV6HGN9</accession>
<dbReference type="InterPro" id="IPR001623">
    <property type="entry name" value="DnaJ_domain"/>
</dbReference>
<dbReference type="Pfam" id="PF00226">
    <property type="entry name" value="DnaJ"/>
    <property type="match status" value="1"/>
</dbReference>
<comment type="caution">
    <text evidence="2">The sequence shown here is derived from an EMBL/GenBank/DDBJ whole genome shotgun (WGS) entry which is preliminary data.</text>
</comment>
<dbReference type="InterPro" id="IPR053025">
    <property type="entry name" value="Mito_ATP_Synthase-Asso"/>
</dbReference>